<reference evidence="1 2" key="1">
    <citation type="submission" date="2018-06" db="EMBL/GenBank/DDBJ databases">
        <title>Comparative genomics of Bradyrhizobium nodulating Arachidis hypogaea.</title>
        <authorList>
            <person name="Li Y."/>
        </authorList>
    </citation>
    <scope>NUCLEOTIDE SEQUENCE [LARGE SCALE GENOMIC DNA]</scope>
    <source>
        <strain evidence="1 2">CCBAU 051107</strain>
    </source>
</reference>
<dbReference type="Proteomes" id="UP000594015">
    <property type="component" value="Chromosome"/>
</dbReference>
<dbReference type="AlphaFoldDB" id="A0AAE7TJ18"/>
<evidence type="ECO:0000313" key="1">
    <source>
        <dbReference type="EMBL" id="QOZ69521.1"/>
    </source>
</evidence>
<sequence>MARPEQPRGLILPLPDPLSLIHLVETSPMLKSRIRRAVIREWMARAPEQRRSLQQALAFARDASARHRLPRSRQSPCGVIMQWLKPRTGRG</sequence>
<organism evidence="1 2">
    <name type="scientific">Bradyrhizobium arachidis</name>
    <dbReference type="NCBI Taxonomy" id="858423"/>
    <lineage>
        <taxon>Bacteria</taxon>
        <taxon>Pseudomonadati</taxon>
        <taxon>Pseudomonadota</taxon>
        <taxon>Alphaproteobacteria</taxon>
        <taxon>Hyphomicrobiales</taxon>
        <taxon>Nitrobacteraceae</taxon>
        <taxon>Bradyrhizobium</taxon>
    </lineage>
</organism>
<name>A0AAE7TJ18_9BRAD</name>
<gene>
    <name evidence="1" type="ORF">WN72_26800</name>
</gene>
<protein>
    <submittedName>
        <fullName evidence="1">Uncharacterized protein</fullName>
    </submittedName>
</protein>
<evidence type="ECO:0000313" key="2">
    <source>
        <dbReference type="Proteomes" id="UP000594015"/>
    </source>
</evidence>
<dbReference type="KEGG" id="barh:WN72_26800"/>
<accession>A0AAE7TJ18</accession>
<proteinExistence type="predicted"/>
<dbReference type="EMBL" id="CP030050">
    <property type="protein sequence ID" value="QOZ69521.1"/>
    <property type="molecule type" value="Genomic_DNA"/>
</dbReference>